<name>A0A151LBL4_9APIC</name>
<keyword evidence="2" id="KW-0812">Transmembrane</keyword>
<dbReference type="Proteomes" id="UP000076004">
    <property type="component" value="Chromosome 14"/>
</dbReference>
<dbReference type="GeneID" id="29779037"/>
<keyword evidence="2" id="KW-1133">Transmembrane helix</keyword>
<accession>A0A151LBL4</accession>
<dbReference type="VEuPathDB" id="PlasmoDB:PGSY75_1476000"/>
<feature type="compositionally biased region" description="Polar residues" evidence="1">
    <location>
        <begin position="1"/>
        <end position="20"/>
    </location>
</feature>
<gene>
    <name evidence="3" type="ORF">PGSY75_1476000</name>
</gene>
<dbReference type="VEuPathDB" id="PlasmoDB:PGABG01_1474800"/>
<evidence type="ECO:0000313" key="4">
    <source>
        <dbReference type="Proteomes" id="UP000076004"/>
    </source>
</evidence>
<feature type="region of interest" description="Disordered" evidence="1">
    <location>
        <begin position="65"/>
        <end position="99"/>
    </location>
</feature>
<feature type="compositionally biased region" description="Polar residues" evidence="1">
    <location>
        <begin position="69"/>
        <end position="80"/>
    </location>
</feature>
<dbReference type="KEGG" id="pgab:PGSY75_1476000"/>
<organism evidence="3 4">
    <name type="scientific">Plasmodium gaboni</name>
    <dbReference type="NCBI Taxonomy" id="647221"/>
    <lineage>
        <taxon>Eukaryota</taxon>
        <taxon>Sar</taxon>
        <taxon>Alveolata</taxon>
        <taxon>Apicomplexa</taxon>
        <taxon>Aconoidasida</taxon>
        <taxon>Haemosporida</taxon>
        <taxon>Plasmodiidae</taxon>
        <taxon>Plasmodium</taxon>
        <taxon>Plasmodium (Laverania)</taxon>
    </lineage>
</organism>
<feature type="region of interest" description="Disordered" evidence="1">
    <location>
        <begin position="1"/>
        <end position="27"/>
    </location>
</feature>
<comment type="caution">
    <text evidence="3">The sequence shown here is derived from an EMBL/GenBank/DDBJ whole genome shotgun (WGS) entry which is preliminary data.</text>
</comment>
<evidence type="ECO:0000256" key="1">
    <source>
        <dbReference type="SAM" id="MobiDB-lite"/>
    </source>
</evidence>
<evidence type="ECO:0000256" key="2">
    <source>
        <dbReference type="SAM" id="Phobius"/>
    </source>
</evidence>
<keyword evidence="2" id="KW-0472">Membrane</keyword>
<reference evidence="3 4" key="1">
    <citation type="journal article" date="2016" name="Nat. Commun.">
        <title>Genomes of cryptic chimpanzee Plasmodium species reveal key evolutionary events leading to human malaria.</title>
        <authorList>
            <person name="Sundararaman S.A."/>
            <person name="Plenderleith L.J."/>
            <person name="Liu W."/>
            <person name="Loy D.E."/>
            <person name="Learn G.H."/>
            <person name="Li Y."/>
            <person name="Shaw K.S."/>
            <person name="Ayouba A."/>
            <person name="Peeters M."/>
            <person name="Speede S."/>
            <person name="Shaw G.M."/>
            <person name="Bushman F.D."/>
            <person name="Brisson D."/>
            <person name="Rayner J.C."/>
            <person name="Sharp P.M."/>
            <person name="Hahn B.H."/>
        </authorList>
    </citation>
    <scope>NUCLEOTIDE SEQUENCE [LARGE SCALE GENOMIC DNA]</scope>
    <source>
        <strain evidence="3 4">SY75</strain>
    </source>
</reference>
<dbReference type="RefSeq" id="XP_018639808.1">
    <property type="nucleotide sequence ID" value="XM_018788436.1"/>
</dbReference>
<protein>
    <submittedName>
        <fullName evidence="3">Uncharacterized protein</fullName>
    </submittedName>
</protein>
<dbReference type="AlphaFoldDB" id="A0A151LBL4"/>
<dbReference type="EMBL" id="LVLB01000015">
    <property type="protein sequence ID" value="KYN96342.1"/>
    <property type="molecule type" value="Genomic_DNA"/>
</dbReference>
<evidence type="ECO:0000313" key="3">
    <source>
        <dbReference type="EMBL" id="KYN96342.1"/>
    </source>
</evidence>
<sequence length="99" mass="10890">MFSEGDNQNNIQNLLSQGTEMPNLLDPSDTDNNTLNLHIAGYIIIYIYLLILLSALVTPAVGHALSNKDFGNSSTKALNNDNDEIKETEADSFQDNECD</sequence>
<feature type="compositionally biased region" description="Acidic residues" evidence="1">
    <location>
        <begin position="90"/>
        <end position="99"/>
    </location>
</feature>
<feature type="transmembrane region" description="Helical" evidence="2">
    <location>
        <begin position="39"/>
        <end position="61"/>
    </location>
</feature>
<proteinExistence type="predicted"/>